<dbReference type="GO" id="GO:0005777">
    <property type="term" value="C:peroxisome"/>
    <property type="evidence" value="ECO:0007669"/>
    <property type="project" value="TreeGrafter"/>
</dbReference>
<dbReference type="PANTHER" id="PTHR31814:SF2">
    <property type="entry name" value="PHOSPHOMEVALONATE KINASE"/>
    <property type="match status" value="1"/>
</dbReference>
<evidence type="ECO:0000313" key="15">
    <source>
        <dbReference type="Proteomes" id="UP000007797"/>
    </source>
</evidence>
<dbReference type="GO" id="GO:0010142">
    <property type="term" value="P:farnesyl diphosphate biosynthetic process, mevalonate pathway"/>
    <property type="evidence" value="ECO:0007669"/>
    <property type="project" value="TreeGrafter"/>
</dbReference>
<dbReference type="InterPro" id="IPR014721">
    <property type="entry name" value="Ribsml_uS5_D2-typ_fold_subgr"/>
</dbReference>
<keyword evidence="5" id="KW-0808">Transferase</keyword>
<comment type="pathway">
    <text evidence="1">Isoprenoid biosynthesis; isopentenyl diphosphate biosynthesis via mevalonate pathway; isopentenyl diphosphate from (R)-mevalonate: step 2/3.</text>
</comment>
<feature type="transmembrane region" description="Helical" evidence="12">
    <location>
        <begin position="145"/>
        <end position="165"/>
    </location>
</feature>
<organism evidence="14 15">
    <name type="scientific">Cavenderia fasciculata</name>
    <name type="common">Slime mold</name>
    <name type="synonym">Dictyostelium fasciculatum</name>
    <dbReference type="NCBI Taxonomy" id="261658"/>
    <lineage>
        <taxon>Eukaryota</taxon>
        <taxon>Amoebozoa</taxon>
        <taxon>Evosea</taxon>
        <taxon>Eumycetozoa</taxon>
        <taxon>Dictyostelia</taxon>
        <taxon>Acytosteliales</taxon>
        <taxon>Cavenderiaceae</taxon>
        <taxon>Cavenderia</taxon>
    </lineage>
</organism>
<evidence type="ECO:0000256" key="2">
    <source>
        <dbReference type="ARBA" id="ARBA00006495"/>
    </source>
</evidence>
<dbReference type="GO" id="GO:0004631">
    <property type="term" value="F:phosphomevalonate kinase activity"/>
    <property type="evidence" value="ECO:0007669"/>
    <property type="project" value="UniProtKB-EC"/>
</dbReference>
<keyword evidence="8" id="KW-0067">ATP-binding</keyword>
<dbReference type="InterPro" id="IPR020568">
    <property type="entry name" value="Ribosomal_Su5_D2-typ_SF"/>
</dbReference>
<dbReference type="GeneID" id="14867121"/>
<dbReference type="EC" id="2.7.4.2" evidence="3"/>
<dbReference type="EMBL" id="GL883026">
    <property type="protein sequence ID" value="EGG15071.1"/>
    <property type="molecule type" value="Genomic_DNA"/>
</dbReference>
<name>F4Q8Q2_CACFS</name>
<evidence type="ECO:0000313" key="14">
    <source>
        <dbReference type="EMBL" id="EGG15071.1"/>
    </source>
</evidence>
<dbReference type="Proteomes" id="UP000007797">
    <property type="component" value="Unassembled WGS sequence"/>
</dbReference>
<dbReference type="InterPro" id="IPR006204">
    <property type="entry name" value="GHMP_kinase_N_dom"/>
</dbReference>
<evidence type="ECO:0000256" key="1">
    <source>
        <dbReference type="ARBA" id="ARBA00005017"/>
    </source>
</evidence>
<dbReference type="Gene3D" id="3.30.230.10">
    <property type="match status" value="1"/>
</dbReference>
<dbReference type="AlphaFoldDB" id="F4Q8Q2"/>
<keyword evidence="12" id="KW-0812">Transmembrane</keyword>
<keyword evidence="4" id="KW-0444">Lipid biosynthesis</keyword>
<evidence type="ECO:0000256" key="10">
    <source>
        <dbReference type="ARBA" id="ARBA00023098"/>
    </source>
</evidence>
<feature type="domain" description="GHMP kinase N-terminal" evidence="13">
    <location>
        <begin position="215"/>
        <end position="280"/>
    </location>
</feature>
<dbReference type="GO" id="GO:0005524">
    <property type="term" value="F:ATP binding"/>
    <property type="evidence" value="ECO:0007669"/>
    <property type="project" value="UniProtKB-KW"/>
</dbReference>
<keyword evidence="10" id="KW-0443">Lipid metabolism</keyword>
<dbReference type="PIRSF" id="PIRSF017288">
    <property type="entry name" value="PMK_GHMP_euk"/>
    <property type="match status" value="1"/>
</dbReference>
<dbReference type="KEGG" id="dfa:DFA_09894"/>
<evidence type="ECO:0000256" key="8">
    <source>
        <dbReference type="ARBA" id="ARBA00022840"/>
    </source>
</evidence>
<keyword evidence="7" id="KW-0418">Kinase</keyword>
<dbReference type="PANTHER" id="PTHR31814">
    <property type="match status" value="1"/>
</dbReference>
<sequence>MKYRERVNNSTIRINIASADEREIDKRHYLDCQEMEEVCCSAPGKVLVTGGYLVLDRLYDGLVLTINSRFYSIVKSINSNPSSSSSSSLSGSYPMIVVSPQFKSRQYYQFKYSDLGDVDKQQIDIIADPLYIDQFKSNKYVEKTLLYSFIALSAILPNSQFLSIISKGLEITILGGNDFYSQIPQLKSRGLPITYESLKSLPAFLPLECSLDDLQKTGLGSSAALVGSLTAAILSYFGAIDLRANDKQQRALLHNLAQLCHCVAQGKIGSGFDISSAVYGSQIYRRFSPSLIQSILNLYDENKLPTSNQLLKSILPKDYKFNGKLIKSDGLVDWDNENKPMALPPKLELLLADVSIGSNTPVMVKKILEWRKSNPEQSLALWTQLDNNNTQVKNSFEQLHQLYANNQQSYNETIDKYSQLAQSEWKQDDGSVAKQLCLLRSAITQVRTLMRQMGDIAQVPLEPKRTN</sequence>
<accession>F4Q8Q2</accession>
<keyword evidence="9" id="KW-0752">Steroid biosynthesis</keyword>
<dbReference type="OrthoDB" id="10262935at2759"/>
<keyword evidence="12" id="KW-0472">Membrane</keyword>
<evidence type="ECO:0000256" key="9">
    <source>
        <dbReference type="ARBA" id="ARBA00022955"/>
    </source>
</evidence>
<evidence type="ECO:0000256" key="6">
    <source>
        <dbReference type="ARBA" id="ARBA00022741"/>
    </source>
</evidence>
<dbReference type="Pfam" id="PF00288">
    <property type="entry name" value="GHMP_kinases_N"/>
    <property type="match status" value="1"/>
</dbReference>
<evidence type="ECO:0000256" key="5">
    <source>
        <dbReference type="ARBA" id="ARBA00022679"/>
    </source>
</evidence>
<dbReference type="RefSeq" id="XP_004351791.1">
    <property type="nucleotide sequence ID" value="XM_004351739.1"/>
</dbReference>
<dbReference type="STRING" id="1054147.F4Q8Q2"/>
<evidence type="ECO:0000256" key="7">
    <source>
        <dbReference type="ARBA" id="ARBA00022777"/>
    </source>
</evidence>
<gene>
    <name evidence="14" type="ORF">DFA_09894</name>
</gene>
<proteinExistence type="inferred from homology"/>
<keyword evidence="15" id="KW-1185">Reference proteome</keyword>
<feature type="transmembrane region" description="Helical" evidence="12">
    <location>
        <begin position="219"/>
        <end position="240"/>
    </location>
</feature>
<protein>
    <recommendedName>
        <fullName evidence="3">phosphomevalonate kinase</fullName>
        <ecNumber evidence="3">2.7.4.2</ecNumber>
    </recommendedName>
</protein>
<keyword evidence="12" id="KW-1133">Transmembrane helix</keyword>
<reference evidence="15" key="1">
    <citation type="journal article" date="2011" name="Genome Res.">
        <title>Phylogeny-wide analysis of social amoeba genomes highlights ancient origins for complex intercellular communication.</title>
        <authorList>
            <person name="Heidel A.J."/>
            <person name="Lawal H.M."/>
            <person name="Felder M."/>
            <person name="Schilde C."/>
            <person name="Helps N.R."/>
            <person name="Tunggal B."/>
            <person name="Rivero F."/>
            <person name="John U."/>
            <person name="Schleicher M."/>
            <person name="Eichinger L."/>
            <person name="Platzer M."/>
            <person name="Noegel A.A."/>
            <person name="Schaap P."/>
            <person name="Gloeckner G."/>
        </authorList>
    </citation>
    <scope>NUCLEOTIDE SEQUENCE [LARGE SCALE GENOMIC DNA]</scope>
    <source>
        <strain evidence="15">SH3</strain>
    </source>
</reference>
<dbReference type="GO" id="GO:0006694">
    <property type="term" value="P:steroid biosynthetic process"/>
    <property type="evidence" value="ECO:0007669"/>
    <property type="project" value="UniProtKB-KW"/>
</dbReference>
<dbReference type="SUPFAM" id="SSF54211">
    <property type="entry name" value="Ribosomal protein S5 domain 2-like"/>
    <property type="match status" value="1"/>
</dbReference>
<evidence type="ECO:0000256" key="3">
    <source>
        <dbReference type="ARBA" id="ARBA00012958"/>
    </source>
</evidence>
<evidence type="ECO:0000259" key="13">
    <source>
        <dbReference type="Pfam" id="PF00288"/>
    </source>
</evidence>
<evidence type="ECO:0000256" key="11">
    <source>
        <dbReference type="ARBA" id="ARBA00023221"/>
    </source>
</evidence>
<dbReference type="OMA" id="LVIHRTM"/>
<keyword evidence="11" id="KW-0753">Steroid metabolism</keyword>
<evidence type="ECO:0000256" key="4">
    <source>
        <dbReference type="ARBA" id="ARBA00022516"/>
    </source>
</evidence>
<dbReference type="InterPro" id="IPR016005">
    <property type="entry name" value="Erg8"/>
</dbReference>
<dbReference type="InterPro" id="IPR035102">
    <property type="entry name" value="Phosphomevalonate_kinase"/>
</dbReference>
<evidence type="ECO:0000256" key="12">
    <source>
        <dbReference type="SAM" id="Phobius"/>
    </source>
</evidence>
<comment type="similarity">
    <text evidence="2">Belongs to the GHMP kinase family. Mevalonate kinase subfamily.</text>
</comment>
<dbReference type="GO" id="GO:0019287">
    <property type="term" value="P:isopentenyl diphosphate biosynthetic process, mevalonate pathway"/>
    <property type="evidence" value="ECO:0007669"/>
    <property type="project" value="TreeGrafter"/>
</dbReference>
<keyword evidence="6" id="KW-0547">Nucleotide-binding</keyword>